<reference evidence="2 3" key="1">
    <citation type="submission" date="2017-02" db="EMBL/GenBank/DDBJ databases">
        <authorList>
            <person name="Peterson S.W."/>
        </authorList>
    </citation>
    <scope>NUCLEOTIDE SEQUENCE [LARGE SCALE GENOMIC DNA]</scope>
    <source>
        <strain evidence="2 3">ATCC 700135</strain>
    </source>
</reference>
<keyword evidence="1" id="KW-1133">Transmembrane helix</keyword>
<dbReference type="AlphaFoldDB" id="A0A1T4NQE5"/>
<gene>
    <name evidence="2" type="ORF">SAMN02745205_01971</name>
</gene>
<feature type="transmembrane region" description="Helical" evidence="1">
    <location>
        <begin position="21"/>
        <end position="41"/>
    </location>
</feature>
<evidence type="ECO:0000313" key="3">
    <source>
        <dbReference type="Proteomes" id="UP000189956"/>
    </source>
</evidence>
<sequence length="45" mass="5118">MAYSDQSNVLFWWSLKNFDKIAKNTVLDNITAVILLLFIGLDASK</sequence>
<evidence type="ECO:0000313" key="2">
    <source>
        <dbReference type="EMBL" id="SJZ81419.1"/>
    </source>
</evidence>
<dbReference type="Proteomes" id="UP000189956">
    <property type="component" value="Unassembled WGS sequence"/>
</dbReference>
<organism evidence="2 3">
    <name type="scientific">Porphyromonas cangingivalis</name>
    <dbReference type="NCBI Taxonomy" id="36874"/>
    <lineage>
        <taxon>Bacteria</taxon>
        <taxon>Pseudomonadati</taxon>
        <taxon>Bacteroidota</taxon>
        <taxon>Bacteroidia</taxon>
        <taxon>Bacteroidales</taxon>
        <taxon>Porphyromonadaceae</taxon>
        <taxon>Porphyromonas</taxon>
    </lineage>
</organism>
<evidence type="ECO:0000256" key="1">
    <source>
        <dbReference type="SAM" id="Phobius"/>
    </source>
</evidence>
<protein>
    <submittedName>
        <fullName evidence="2">Uncharacterized protein</fullName>
    </submittedName>
</protein>
<keyword evidence="1" id="KW-0812">Transmembrane</keyword>
<dbReference type="EMBL" id="FUWL01000024">
    <property type="protein sequence ID" value="SJZ81419.1"/>
    <property type="molecule type" value="Genomic_DNA"/>
</dbReference>
<name>A0A1T4NQE5_PORCN</name>
<keyword evidence="1" id="KW-0472">Membrane</keyword>
<accession>A0A1T4NQE5</accession>
<proteinExistence type="predicted"/>